<sequence length="381" mass="42921">MNAKVSSLVVALLLYRERHPYLSDPLLDSVHSKQQHLSQKSDVSHLTSTPLFFSAPRRANLHLLNRHYSILEFKPVFVKFDTMVYVQGIDDEELNKLPMLEDPRFLDFCRQLGLDPVETAACKEAVAKWHEDMEELIREQEILHKEISRQMGSLVTEWKRKLQLLCDRGKAFSDAFVARHPDIRTDMEADRKYLRLSVPVGFSFEEGHNEIIIRPRAGRRDRPVASESEAPQTSDPGPATRPQQIVNNPATGVPPAANHTTNPTKTGDTIGVAPLPKSTAARERVAPKGQANTGSHAPQRVEKRRSAPKDATKARKGKHWPASLFILLIPTLPAASLSLTITRLCADSFSLWQQQPQSQVDGQQHERLPGPNRLSWQMVRC</sequence>
<accession>A0AAN6RYN6</accession>
<feature type="region of interest" description="Disordered" evidence="1">
    <location>
        <begin position="213"/>
        <end position="317"/>
    </location>
</feature>
<feature type="compositionally biased region" description="Basic and acidic residues" evidence="1">
    <location>
        <begin position="213"/>
        <end position="224"/>
    </location>
</feature>
<name>A0AAN6RYN6_9PEZI</name>
<protein>
    <submittedName>
        <fullName evidence="2">Uncharacterized protein</fullName>
    </submittedName>
</protein>
<dbReference type="EMBL" id="MU853964">
    <property type="protein sequence ID" value="KAK3934742.1"/>
    <property type="molecule type" value="Genomic_DNA"/>
</dbReference>
<proteinExistence type="predicted"/>
<dbReference type="Proteomes" id="UP001303473">
    <property type="component" value="Unassembled WGS sequence"/>
</dbReference>
<evidence type="ECO:0000313" key="2">
    <source>
        <dbReference type="EMBL" id="KAK3934742.1"/>
    </source>
</evidence>
<reference evidence="3" key="1">
    <citation type="journal article" date="2023" name="Mol. Phylogenet. Evol.">
        <title>Genome-scale phylogeny and comparative genomics of the fungal order Sordariales.</title>
        <authorList>
            <person name="Hensen N."/>
            <person name="Bonometti L."/>
            <person name="Westerberg I."/>
            <person name="Brannstrom I.O."/>
            <person name="Guillou S."/>
            <person name="Cros-Aarteil S."/>
            <person name="Calhoun S."/>
            <person name="Haridas S."/>
            <person name="Kuo A."/>
            <person name="Mondo S."/>
            <person name="Pangilinan J."/>
            <person name="Riley R."/>
            <person name="LaButti K."/>
            <person name="Andreopoulos B."/>
            <person name="Lipzen A."/>
            <person name="Chen C."/>
            <person name="Yan M."/>
            <person name="Daum C."/>
            <person name="Ng V."/>
            <person name="Clum A."/>
            <person name="Steindorff A."/>
            <person name="Ohm R.A."/>
            <person name="Martin F."/>
            <person name="Silar P."/>
            <person name="Natvig D.O."/>
            <person name="Lalanne C."/>
            <person name="Gautier V."/>
            <person name="Ament-Velasquez S.L."/>
            <person name="Kruys A."/>
            <person name="Hutchinson M.I."/>
            <person name="Powell A.J."/>
            <person name="Barry K."/>
            <person name="Miller A.N."/>
            <person name="Grigoriev I.V."/>
            <person name="Debuchy R."/>
            <person name="Gladieux P."/>
            <person name="Hiltunen Thoren M."/>
            <person name="Johannesson H."/>
        </authorList>
    </citation>
    <scope>NUCLEOTIDE SEQUENCE [LARGE SCALE GENOMIC DNA]</scope>
    <source>
        <strain evidence="3">CBS 340.73</strain>
    </source>
</reference>
<dbReference type="AlphaFoldDB" id="A0AAN6RYN6"/>
<comment type="caution">
    <text evidence="2">The sequence shown here is derived from an EMBL/GenBank/DDBJ whole genome shotgun (WGS) entry which is preliminary data.</text>
</comment>
<organism evidence="2 3">
    <name type="scientific">Diplogelasinospora grovesii</name>
    <dbReference type="NCBI Taxonomy" id="303347"/>
    <lineage>
        <taxon>Eukaryota</taxon>
        <taxon>Fungi</taxon>
        <taxon>Dikarya</taxon>
        <taxon>Ascomycota</taxon>
        <taxon>Pezizomycotina</taxon>
        <taxon>Sordariomycetes</taxon>
        <taxon>Sordariomycetidae</taxon>
        <taxon>Sordariales</taxon>
        <taxon>Diplogelasinosporaceae</taxon>
        <taxon>Diplogelasinospora</taxon>
    </lineage>
</organism>
<evidence type="ECO:0000256" key="1">
    <source>
        <dbReference type="SAM" id="MobiDB-lite"/>
    </source>
</evidence>
<feature type="compositionally biased region" description="Polar residues" evidence="1">
    <location>
        <begin position="258"/>
        <end position="267"/>
    </location>
</feature>
<evidence type="ECO:0000313" key="3">
    <source>
        <dbReference type="Proteomes" id="UP001303473"/>
    </source>
</evidence>
<gene>
    <name evidence="2" type="ORF">QBC46DRAFT_413648</name>
</gene>
<feature type="compositionally biased region" description="Polar residues" evidence="1">
    <location>
        <begin position="229"/>
        <end position="250"/>
    </location>
</feature>
<feature type="compositionally biased region" description="Basic and acidic residues" evidence="1">
    <location>
        <begin position="299"/>
        <end position="313"/>
    </location>
</feature>
<keyword evidence="3" id="KW-1185">Reference proteome</keyword>